<organism evidence="2 3">
    <name type="scientific">Candidatus Pantoea communis</name>
    <dbReference type="NCBI Taxonomy" id="2608354"/>
    <lineage>
        <taxon>Bacteria</taxon>
        <taxon>Pseudomonadati</taxon>
        <taxon>Pseudomonadota</taxon>
        <taxon>Gammaproteobacteria</taxon>
        <taxon>Enterobacterales</taxon>
        <taxon>Erwiniaceae</taxon>
        <taxon>Pantoea</taxon>
    </lineage>
</organism>
<evidence type="ECO:0000313" key="3">
    <source>
        <dbReference type="Proteomes" id="UP001515780"/>
    </source>
</evidence>
<comment type="caution">
    <text evidence="2">The sequence shown here is derived from an EMBL/GenBank/DDBJ whole genome shotgun (WGS) entry which is preliminary data.</text>
</comment>
<accession>A0ABX0RUL9</accession>
<evidence type="ECO:0000313" key="2">
    <source>
        <dbReference type="EMBL" id="NIG21285.1"/>
    </source>
</evidence>
<feature type="transmembrane region" description="Helical" evidence="1">
    <location>
        <begin position="253"/>
        <end position="272"/>
    </location>
</feature>
<dbReference type="Proteomes" id="UP001515780">
    <property type="component" value="Unassembled WGS sequence"/>
</dbReference>
<keyword evidence="1" id="KW-1133">Transmembrane helix</keyword>
<gene>
    <name evidence="2" type="ORF">F3J37_21670</name>
</gene>
<evidence type="ECO:0008006" key="4">
    <source>
        <dbReference type="Google" id="ProtNLM"/>
    </source>
</evidence>
<sequence length="282" mass="32784">MERKVKTFMRIKSINDEIKADENFQLAVNIHCKMILNEFDRKKLFYKFIFSNNRFIISTITASVYYSQEDASLSEVSRQCLKTGMVSLNTVSSLLTLFKVSGRIRVCNSNKDRRKKIYMMTEKGIEDTLCLLNTMTPSLKSIFPESLKGERLSGFDLPFFFKRYTEIHESSVFLINLVKDVEVFIAKDSGHMVLINIYMLGIRNENSKDTISSIAKRCGISRTHLRSMILDAESRGLLLLESKSNKVIVYKKFFSMFNSYMAYYFSFFYYGMEGISEKNNQL</sequence>
<keyword evidence="3" id="KW-1185">Reference proteome</keyword>
<reference evidence="2 3" key="1">
    <citation type="journal article" date="2019" name="bioRxiv">
        <title>Bacteria contribute to plant secondary compound degradation in a generalist herbivore system.</title>
        <authorList>
            <person name="Francoeur C.B."/>
            <person name="Khadempour L."/>
            <person name="Moreira-Soto R.D."/>
            <person name="Gotting K."/>
            <person name="Book A.J."/>
            <person name="Pinto-Tomas A.A."/>
            <person name="Keefover-Ring K."/>
            <person name="Currie C.R."/>
        </authorList>
    </citation>
    <scope>NUCLEOTIDE SEQUENCE [LARGE SCALE GENOMIC DNA]</scope>
    <source>
        <strain evidence="2">Al-1710</strain>
    </source>
</reference>
<evidence type="ECO:0000256" key="1">
    <source>
        <dbReference type="SAM" id="Phobius"/>
    </source>
</evidence>
<dbReference type="RefSeq" id="WP_166935710.1">
    <property type="nucleotide sequence ID" value="NZ_VWXC01000020.1"/>
</dbReference>
<keyword evidence="1" id="KW-0472">Membrane</keyword>
<proteinExistence type="predicted"/>
<name>A0ABX0RUL9_9GAMM</name>
<keyword evidence="1" id="KW-0812">Transmembrane</keyword>
<dbReference type="EMBL" id="VWXC01000020">
    <property type="protein sequence ID" value="NIG21285.1"/>
    <property type="molecule type" value="Genomic_DNA"/>
</dbReference>
<protein>
    <recommendedName>
        <fullName evidence="4">MarR family transcriptional regulator</fullName>
    </recommendedName>
</protein>